<proteinExistence type="inferred from homology"/>
<dbReference type="EC" id="5.6.2.4" evidence="9"/>
<feature type="domain" description="UvrD-like helicase C-terminal" evidence="14">
    <location>
        <begin position="543"/>
        <end position="797"/>
    </location>
</feature>
<comment type="caution">
    <text evidence="15">The sequence shown here is derived from an EMBL/GenBank/DDBJ whole genome shotgun (WGS) entry which is preliminary data.</text>
</comment>
<dbReference type="InterPro" id="IPR036844">
    <property type="entry name" value="Hint_dom_sf"/>
</dbReference>
<keyword evidence="3 12" id="KW-0378">Hydrolase</keyword>
<dbReference type="PANTHER" id="PTHR11070">
    <property type="entry name" value="UVRD / RECB / PCRA DNA HELICASE FAMILY MEMBER"/>
    <property type="match status" value="1"/>
</dbReference>
<dbReference type="Proteomes" id="UP000434052">
    <property type="component" value="Unassembled WGS sequence"/>
</dbReference>
<dbReference type="NCBIfam" id="TIGR01443">
    <property type="entry name" value="intein_Cterm"/>
    <property type="match status" value="1"/>
</dbReference>
<feature type="domain" description="UvrD-like helicase ATP-binding" evidence="13">
    <location>
        <begin position="1"/>
        <end position="281"/>
    </location>
</feature>
<evidence type="ECO:0000256" key="6">
    <source>
        <dbReference type="ARBA" id="ARBA00023125"/>
    </source>
</evidence>
<comment type="similarity">
    <text evidence="1">Belongs to the helicase family. UvrD subfamily.</text>
</comment>
<dbReference type="CDD" id="cd17932">
    <property type="entry name" value="DEXQc_UvrD"/>
    <property type="match status" value="1"/>
</dbReference>
<dbReference type="PROSITE" id="PS50817">
    <property type="entry name" value="INTEIN_N_TER"/>
    <property type="match status" value="1"/>
</dbReference>
<evidence type="ECO:0000256" key="10">
    <source>
        <dbReference type="ARBA" id="ARBA00034923"/>
    </source>
</evidence>
<dbReference type="PROSITE" id="PS51198">
    <property type="entry name" value="UVRD_HELICASE_ATP_BIND"/>
    <property type="match status" value="1"/>
</dbReference>
<dbReference type="Pfam" id="PF13361">
    <property type="entry name" value="UvrD_C"/>
    <property type="match status" value="2"/>
</dbReference>
<dbReference type="SMART" id="SM00306">
    <property type="entry name" value="HintN"/>
    <property type="match status" value="1"/>
</dbReference>
<organism evidence="15 16">
    <name type="scientific">Oceanidesulfovibrio marinus</name>
    <dbReference type="NCBI Taxonomy" id="370038"/>
    <lineage>
        <taxon>Bacteria</taxon>
        <taxon>Pseudomonadati</taxon>
        <taxon>Thermodesulfobacteriota</taxon>
        <taxon>Desulfovibrionia</taxon>
        <taxon>Desulfovibrionales</taxon>
        <taxon>Desulfovibrionaceae</taxon>
        <taxon>Oceanidesulfovibrio</taxon>
    </lineage>
</organism>
<dbReference type="GO" id="GO:0016787">
    <property type="term" value="F:hydrolase activity"/>
    <property type="evidence" value="ECO:0007669"/>
    <property type="project" value="UniProtKB-UniRule"/>
</dbReference>
<evidence type="ECO:0000259" key="14">
    <source>
        <dbReference type="PROSITE" id="PS51217"/>
    </source>
</evidence>
<dbReference type="InterPro" id="IPR003586">
    <property type="entry name" value="Hint_dom_C"/>
</dbReference>
<dbReference type="GO" id="GO:0000725">
    <property type="term" value="P:recombinational repair"/>
    <property type="evidence" value="ECO:0007669"/>
    <property type="project" value="TreeGrafter"/>
</dbReference>
<evidence type="ECO:0000256" key="1">
    <source>
        <dbReference type="ARBA" id="ARBA00009922"/>
    </source>
</evidence>
<gene>
    <name evidence="15" type="ORF">DQK91_02975</name>
</gene>
<dbReference type="Gene3D" id="1.10.10.160">
    <property type="match status" value="1"/>
</dbReference>
<dbReference type="InterPro" id="IPR027417">
    <property type="entry name" value="P-loop_NTPase"/>
</dbReference>
<protein>
    <recommendedName>
        <fullName evidence="9">DNA 3'-5' helicase</fullName>
        <ecNumber evidence="9">5.6.2.4</ecNumber>
    </recommendedName>
    <alternativeName>
        <fullName evidence="10">DNA 3'-5' helicase II</fullName>
    </alternativeName>
</protein>
<evidence type="ECO:0000256" key="8">
    <source>
        <dbReference type="ARBA" id="ARBA00034617"/>
    </source>
</evidence>
<accession>A0A6P1ZMI8</accession>
<dbReference type="InterPro" id="IPR000212">
    <property type="entry name" value="DNA_helicase_UvrD/REP"/>
</dbReference>
<keyword evidence="2 12" id="KW-0547">Nucleotide-binding</keyword>
<evidence type="ECO:0000313" key="16">
    <source>
        <dbReference type="Proteomes" id="UP000434052"/>
    </source>
</evidence>
<evidence type="ECO:0000256" key="9">
    <source>
        <dbReference type="ARBA" id="ARBA00034808"/>
    </source>
</evidence>
<dbReference type="InterPro" id="IPR006141">
    <property type="entry name" value="Intein_N"/>
</dbReference>
<evidence type="ECO:0000256" key="12">
    <source>
        <dbReference type="PROSITE-ProRule" id="PRU00560"/>
    </source>
</evidence>
<dbReference type="Gene3D" id="3.40.50.300">
    <property type="entry name" value="P-loop containing nucleotide triphosphate hydrolases"/>
    <property type="match status" value="2"/>
</dbReference>
<evidence type="ECO:0000256" key="5">
    <source>
        <dbReference type="ARBA" id="ARBA00022840"/>
    </source>
</evidence>
<dbReference type="RefSeq" id="WP_144233975.1">
    <property type="nucleotide sequence ID" value="NZ_QMIF01000002.1"/>
</dbReference>
<dbReference type="PROSITE" id="PS51217">
    <property type="entry name" value="UVRD_HELICASE_CTER"/>
    <property type="match status" value="1"/>
</dbReference>
<evidence type="ECO:0000313" key="15">
    <source>
        <dbReference type="EMBL" id="TVM35645.1"/>
    </source>
</evidence>
<dbReference type="AlphaFoldDB" id="A0A6P1ZMI8"/>
<evidence type="ECO:0000256" key="3">
    <source>
        <dbReference type="ARBA" id="ARBA00022801"/>
    </source>
</evidence>
<name>A0A6P1ZMI8_9BACT</name>
<keyword evidence="7" id="KW-0413">Isomerase</keyword>
<dbReference type="InterPro" id="IPR014016">
    <property type="entry name" value="UvrD-like_ATP-bd"/>
</dbReference>
<dbReference type="GO" id="GO:0003677">
    <property type="term" value="F:DNA binding"/>
    <property type="evidence" value="ECO:0007669"/>
    <property type="project" value="UniProtKB-KW"/>
</dbReference>
<dbReference type="GO" id="GO:0005524">
    <property type="term" value="F:ATP binding"/>
    <property type="evidence" value="ECO:0007669"/>
    <property type="project" value="UniProtKB-UniRule"/>
</dbReference>
<dbReference type="InterPro" id="IPR014017">
    <property type="entry name" value="DNA_helicase_UvrD-like_C"/>
</dbReference>
<dbReference type="SUPFAM" id="SSF52540">
    <property type="entry name" value="P-loop containing nucleoside triphosphate hydrolases"/>
    <property type="match status" value="3"/>
</dbReference>
<dbReference type="InterPro" id="IPR003587">
    <property type="entry name" value="Hint_dom_N"/>
</dbReference>
<dbReference type="PANTHER" id="PTHR11070:SF2">
    <property type="entry name" value="ATP-DEPENDENT DNA HELICASE SRS2"/>
    <property type="match status" value="1"/>
</dbReference>
<keyword evidence="4 12" id="KW-0347">Helicase</keyword>
<feature type="binding site" evidence="12">
    <location>
        <begin position="22"/>
        <end position="29"/>
    </location>
    <ligand>
        <name>ATP</name>
        <dbReference type="ChEBI" id="CHEBI:30616"/>
    </ligand>
</feature>
<dbReference type="OrthoDB" id="9810135at2"/>
<dbReference type="Pfam" id="PF00580">
    <property type="entry name" value="UvrD-helicase"/>
    <property type="match status" value="1"/>
</dbReference>
<dbReference type="Gene3D" id="1.10.486.10">
    <property type="entry name" value="PCRA, domain 4"/>
    <property type="match status" value="1"/>
</dbReference>
<dbReference type="SUPFAM" id="SSF51294">
    <property type="entry name" value="Hedgehog/intein (Hint) domain"/>
    <property type="match status" value="1"/>
</dbReference>
<evidence type="ECO:0000256" key="2">
    <source>
        <dbReference type="ARBA" id="ARBA00022741"/>
    </source>
</evidence>
<dbReference type="PROSITE" id="PS50818">
    <property type="entry name" value="INTEIN_C_TER"/>
    <property type="match status" value="1"/>
</dbReference>
<dbReference type="InterPro" id="IPR013986">
    <property type="entry name" value="DExx_box_DNA_helicase_dom_sf"/>
</dbReference>
<dbReference type="SMART" id="SM00305">
    <property type="entry name" value="HintC"/>
    <property type="match status" value="1"/>
</dbReference>
<sequence length="881" mass="100158">MQLDPQQHAAATTDSRKALVLAGAGAGKTRTLVERVAYLIEEQRVSAYEILCITFTRKAAGEMRERLEQRIGPEAYKLTIGTIHSVALNLLKRFGEYVGLKGGQLTVYGPADEEDLLKDVAHDLGLYDSAKRRWKKIKKRDIDACFNRFYQLGEEPEESDPCHDLFKVFIARCTENNALTFGSLVIGMRLLIPRIAPYLQWSHVLVDEVQDNDPLQWAIVEMLREHLDVALFCVGDVDQCQPPDTMVETRIGPIPISELKDGDEVRAWDRHSQLTSKWRRVSVARRPYEGELVEIQAGDKRTKTTPNHKFVVRWNERTQDLNCLYIMYRSDLGYRIGWCQVFRADGLFHVAARARLERAEKIWILDVFEGKQAASIAESIYSVKYQIPMIPFKPNGPDSYYTKETIKQVFDETRESCRAVECLHAFGRHEDLPIWPRPEAPGFKVVGGKAILFVCYAANLIPGLMSVPMKGRESWATIENTSRVNYKGDVFSLDVEVDHNYVADGIVTLNSIYQFRGAVPGYLIDHQDEFDIFRIENNYRSDAEIVQAANALIKHNANRLPKTMRATRGDVLQIYNGVRIRKNLDSAALAGNIKRELDDGCVNPGDMAVLARNHRLLEKLEEELTALKVPVVRIGKTSALTRTDEFRLLHAFLKLRVNPFDNWSFMLIRQVLGLDAEAYANVRLQAVEAVTSHFQAWMAEAEDDYFTRFFQLKQGEAYIEIVCICTRILSYAPGPLDFDDASFNDAMLFVKEWQEANPRGTLADYLSWLATYDLQDELKQREKDNAVTLMTVHAAKGLEWPVVIVAGVNEGTLPSKQAQQDPDELESERRLAYVAFTRAEDTLILAVRPEVKEVNLMTYHTPMSRFVPEAGLLRVPETQGA</sequence>
<dbReference type="GO" id="GO:0043138">
    <property type="term" value="F:3'-5' DNA helicase activity"/>
    <property type="evidence" value="ECO:0007669"/>
    <property type="project" value="UniProtKB-EC"/>
</dbReference>
<keyword evidence="5 12" id="KW-0067">ATP-binding</keyword>
<evidence type="ECO:0000256" key="7">
    <source>
        <dbReference type="ARBA" id="ARBA00023235"/>
    </source>
</evidence>
<comment type="catalytic activity">
    <reaction evidence="8">
        <text>Couples ATP hydrolysis with the unwinding of duplex DNA by translocating in the 3'-5' direction.</text>
        <dbReference type="EC" id="5.6.2.4"/>
    </reaction>
</comment>
<dbReference type="GO" id="GO:0016539">
    <property type="term" value="P:intein-mediated protein splicing"/>
    <property type="evidence" value="ECO:0007669"/>
    <property type="project" value="InterPro"/>
</dbReference>
<dbReference type="InterPro" id="IPR030934">
    <property type="entry name" value="Intein_C"/>
</dbReference>
<evidence type="ECO:0000256" key="11">
    <source>
        <dbReference type="ARBA" id="ARBA00048988"/>
    </source>
</evidence>
<dbReference type="CDD" id="cd00081">
    <property type="entry name" value="Hint"/>
    <property type="match status" value="1"/>
</dbReference>
<comment type="catalytic activity">
    <reaction evidence="11">
        <text>ATP + H2O = ADP + phosphate + H(+)</text>
        <dbReference type="Rhea" id="RHEA:13065"/>
        <dbReference type="ChEBI" id="CHEBI:15377"/>
        <dbReference type="ChEBI" id="CHEBI:15378"/>
        <dbReference type="ChEBI" id="CHEBI:30616"/>
        <dbReference type="ChEBI" id="CHEBI:43474"/>
        <dbReference type="ChEBI" id="CHEBI:456216"/>
        <dbReference type="EC" id="5.6.2.4"/>
    </reaction>
</comment>
<reference evidence="15 16" key="1">
    <citation type="submission" date="2018-06" db="EMBL/GenBank/DDBJ databases">
        <title>Complete genome of Desulfovibrio marinus P48SEP.</title>
        <authorList>
            <person name="Crispim J.S."/>
            <person name="Vidigal P.M.P."/>
            <person name="Silva L.C.F."/>
            <person name="Araujo L.C."/>
            <person name="Laguardia C.N."/>
            <person name="Dias R.S."/>
            <person name="Sousa M.P."/>
            <person name="Paula S.O."/>
            <person name="Silva C."/>
        </authorList>
    </citation>
    <scope>NUCLEOTIDE SEQUENCE [LARGE SCALE GENOMIC DNA]</scope>
    <source>
        <strain evidence="15 16">P48SEP</strain>
    </source>
</reference>
<keyword evidence="6" id="KW-0238">DNA-binding</keyword>
<evidence type="ECO:0000256" key="4">
    <source>
        <dbReference type="ARBA" id="ARBA00022806"/>
    </source>
</evidence>
<dbReference type="EMBL" id="QMIF01000002">
    <property type="protein sequence ID" value="TVM35645.1"/>
    <property type="molecule type" value="Genomic_DNA"/>
</dbReference>
<evidence type="ECO:0000259" key="13">
    <source>
        <dbReference type="PROSITE" id="PS51198"/>
    </source>
</evidence>
<dbReference type="Gene3D" id="2.170.16.10">
    <property type="entry name" value="Hedgehog/Intein (Hint) domain"/>
    <property type="match status" value="1"/>
</dbReference>
<dbReference type="CDD" id="cd18807">
    <property type="entry name" value="SF1_C_UvrD"/>
    <property type="match status" value="1"/>
</dbReference>